<dbReference type="Pfam" id="PF00296">
    <property type="entry name" value="Bac_luciferase"/>
    <property type="match status" value="1"/>
</dbReference>
<keyword evidence="1" id="KW-0560">Oxidoreductase</keyword>
<dbReference type="EMBL" id="BONF01000001">
    <property type="protein sequence ID" value="GIF78664.1"/>
    <property type="molecule type" value="Genomic_DNA"/>
</dbReference>
<dbReference type="NCBIfam" id="TIGR03557">
    <property type="entry name" value="F420_G6P_family"/>
    <property type="match status" value="1"/>
</dbReference>
<name>A0A8J3JIB0_9ACTN</name>
<protein>
    <submittedName>
        <fullName evidence="3">LLM class F420-dependent oxidoreductase</fullName>
    </submittedName>
</protein>
<dbReference type="PANTHER" id="PTHR43244">
    <property type="match status" value="1"/>
</dbReference>
<sequence>MTNYGYTLMCEQRGPRDLVDDAVRAEAAGFGFAVCSDHYYPWLAEQGHAPFAWSVLGAAAHVTDRIGLVSFVTCPTMRYHPAVVAQMAATVGVMSGGRFTLGLGAGENLNEHVVGAYPQATQRHAMLAEALDIIKPLLAGETVHHSGEFYDVPEARLWDLPEERVPIGVAVSGPSSCRLAARHDAALIAVEPKAELIEAYEKSGGNGRPRYGQVALCWGPDADACAQTAYEQFRWFNLGWAVNAELPGPRAFDAAAAAVTPEYVASKIPCGPDVDRHVAAIREFTDAGFTDVAVLQIGGDSQPEFLDFAHKELLPALNGG</sequence>
<dbReference type="PANTHER" id="PTHR43244:SF1">
    <property type="entry name" value="5,10-METHYLENETETRAHYDROMETHANOPTERIN REDUCTASE"/>
    <property type="match status" value="1"/>
</dbReference>
<dbReference type="Gene3D" id="3.20.20.30">
    <property type="entry name" value="Luciferase-like domain"/>
    <property type="match status" value="1"/>
</dbReference>
<evidence type="ECO:0000256" key="1">
    <source>
        <dbReference type="ARBA" id="ARBA00023002"/>
    </source>
</evidence>
<dbReference type="InterPro" id="IPR036661">
    <property type="entry name" value="Luciferase-like_sf"/>
</dbReference>
<gene>
    <name evidence="3" type="ORF">Cba03nite_00130</name>
</gene>
<proteinExistence type="predicted"/>
<evidence type="ECO:0000259" key="2">
    <source>
        <dbReference type="Pfam" id="PF00296"/>
    </source>
</evidence>
<keyword evidence="4" id="KW-1185">Reference proteome</keyword>
<accession>A0A8J3JIB0</accession>
<reference evidence="3 4" key="1">
    <citation type="submission" date="2021-01" db="EMBL/GenBank/DDBJ databases">
        <title>Whole genome shotgun sequence of Catellatospora bangladeshensis NBRC 107357.</title>
        <authorList>
            <person name="Komaki H."/>
            <person name="Tamura T."/>
        </authorList>
    </citation>
    <scope>NUCLEOTIDE SEQUENCE [LARGE SCALE GENOMIC DNA]</scope>
    <source>
        <strain evidence="3 4">NBRC 107357</strain>
    </source>
</reference>
<feature type="domain" description="Luciferase-like" evidence="2">
    <location>
        <begin position="14"/>
        <end position="290"/>
    </location>
</feature>
<organism evidence="3 4">
    <name type="scientific">Catellatospora bangladeshensis</name>
    <dbReference type="NCBI Taxonomy" id="310355"/>
    <lineage>
        <taxon>Bacteria</taxon>
        <taxon>Bacillati</taxon>
        <taxon>Actinomycetota</taxon>
        <taxon>Actinomycetes</taxon>
        <taxon>Micromonosporales</taxon>
        <taxon>Micromonosporaceae</taxon>
        <taxon>Catellatospora</taxon>
    </lineage>
</organism>
<dbReference type="AlphaFoldDB" id="A0A8J3JIB0"/>
<dbReference type="InterPro" id="IPR050564">
    <property type="entry name" value="F420-G6PD/mer"/>
</dbReference>
<dbReference type="RefSeq" id="WP_203740212.1">
    <property type="nucleotide sequence ID" value="NZ_BONF01000001.1"/>
</dbReference>
<dbReference type="Proteomes" id="UP000601223">
    <property type="component" value="Unassembled WGS sequence"/>
</dbReference>
<evidence type="ECO:0000313" key="3">
    <source>
        <dbReference type="EMBL" id="GIF78664.1"/>
    </source>
</evidence>
<dbReference type="SUPFAM" id="SSF51679">
    <property type="entry name" value="Bacterial luciferase-like"/>
    <property type="match status" value="1"/>
</dbReference>
<dbReference type="InterPro" id="IPR011251">
    <property type="entry name" value="Luciferase-like_dom"/>
</dbReference>
<dbReference type="InterPro" id="IPR019945">
    <property type="entry name" value="F420_G6P_DH-rel"/>
</dbReference>
<evidence type="ECO:0000313" key="4">
    <source>
        <dbReference type="Proteomes" id="UP000601223"/>
    </source>
</evidence>
<dbReference type="GO" id="GO:0016705">
    <property type="term" value="F:oxidoreductase activity, acting on paired donors, with incorporation or reduction of molecular oxygen"/>
    <property type="evidence" value="ECO:0007669"/>
    <property type="project" value="InterPro"/>
</dbReference>
<comment type="caution">
    <text evidence="3">The sequence shown here is derived from an EMBL/GenBank/DDBJ whole genome shotgun (WGS) entry which is preliminary data.</text>
</comment>